<dbReference type="PANTHER" id="PTHR43280">
    <property type="entry name" value="ARAC-FAMILY TRANSCRIPTIONAL REGULATOR"/>
    <property type="match status" value="1"/>
</dbReference>
<feature type="domain" description="HTH araC/xylS-type" evidence="4">
    <location>
        <begin position="190"/>
        <end position="288"/>
    </location>
</feature>
<evidence type="ECO:0000313" key="5">
    <source>
        <dbReference type="EMBL" id="PQJ68788.1"/>
    </source>
</evidence>
<dbReference type="InterPro" id="IPR037923">
    <property type="entry name" value="HTH-like"/>
</dbReference>
<name>A0A2P6C789_9FLAO</name>
<keyword evidence="3" id="KW-0804">Transcription</keyword>
<organism evidence="5 6">
    <name type="scientific">Polaribacter butkevichii</name>
    <dbReference type="NCBI Taxonomy" id="218490"/>
    <lineage>
        <taxon>Bacteria</taxon>
        <taxon>Pseudomonadati</taxon>
        <taxon>Bacteroidota</taxon>
        <taxon>Flavobacteriia</taxon>
        <taxon>Flavobacteriales</taxon>
        <taxon>Flavobacteriaceae</taxon>
    </lineage>
</organism>
<dbReference type="SUPFAM" id="SSF51215">
    <property type="entry name" value="Regulatory protein AraC"/>
    <property type="match status" value="1"/>
</dbReference>
<dbReference type="GO" id="GO:0003700">
    <property type="term" value="F:DNA-binding transcription factor activity"/>
    <property type="evidence" value="ECO:0007669"/>
    <property type="project" value="InterPro"/>
</dbReference>
<dbReference type="PANTHER" id="PTHR43280:SF32">
    <property type="entry name" value="TRANSCRIPTIONAL REGULATORY PROTEIN"/>
    <property type="match status" value="1"/>
</dbReference>
<comment type="caution">
    <text evidence="5">The sequence shown here is derived from an EMBL/GenBank/DDBJ whole genome shotgun (WGS) entry which is preliminary data.</text>
</comment>
<dbReference type="InterPro" id="IPR003313">
    <property type="entry name" value="AraC-bd"/>
</dbReference>
<evidence type="ECO:0000256" key="1">
    <source>
        <dbReference type="ARBA" id="ARBA00023015"/>
    </source>
</evidence>
<dbReference type="InterPro" id="IPR009057">
    <property type="entry name" value="Homeodomain-like_sf"/>
</dbReference>
<keyword evidence="2" id="KW-0238">DNA-binding</keyword>
<dbReference type="PROSITE" id="PS01124">
    <property type="entry name" value="HTH_ARAC_FAMILY_2"/>
    <property type="match status" value="1"/>
</dbReference>
<keyword evidence="1" id="KW-0805">Transcription regulation</keyword>
<dbReference type="Proteomes" id="UP000247345">
    <property type="component" value="Unassembled WGS sequence"/>
</dbReference>
<evidence type="ECO:0000313" key="6">
    <source>
        <dbReference type="Proteomes" id="UP000247345"/>
    </source>
</evidence>
<dbReference type="Gene3D" id="1.10.10.60">
    <property type="entry name" value="Homeodomain-like"/>
    <property type="match status" value="1"/>
</dbReference>
<dbReference type="GO" id="GO:0043565">
    <property type="term" value="F:sequence-specific DNA binding"/>
    <property type="evidence" value="ECO:0007669"/>
    <property type="project" value="InterPro"/>
</dbReference>
<evidence type="ECO:0000256" key="3">
    <source>
        <dbReference type="ARBA" id="ARBA00023163"/>
    </source>
</evidence>
<keyword evidence="6" id="KW-1185">Reference proteome</keyword>
<evidence type="ECO:0000256" key="2">
    <source>
        <dbReference type="ARBA" id="ARBA00023125"/>
    </source>
</evidence>
<dbReference type="InterPro" id="IPR018060">
    <property type="entry name" value="HTH_AraC"/>
</dbReference>
<proteinExistence type="predicted"/>
<dbReference type="Pfam" id="PF02311">
    <property type="entry name" value="AraC_binding"/>
    <property type="match status" value="1"/>
</dbReference>
<dbReference type="Pfam" id="PF12833">
    <property type="entry name" value="HTH_18"/>
    <property type="match status" value="1"/>
</dbReference>
<dbReference type="EMBL" id="MSCK01000002">
    <property type="protein sequence ID" value="PQJ68788.1"/>
    <property type="molecule type" value="Genomic_DNA"/>
</dbReference>
<sequence length="291" mass="34449">MIKSPIKTHNYEKLEKFNFDIVKLEKLVEFESEEVLTKNHKVSFYALIFITENSGKHSIDFTDYDYTKGTVLSIRKDQMHKFYLDKKTKGFLLCFKEEFLNSYLNEIEVASAIQMFNELLVSPKTQLINSDFVSIFQLIKGIEKEVLLVHDMYSYKLIRSLLHILITLIYRLKSKEYNNIQQSKYLKEFIKFQSALEEDYAKTKKVYDYANKLGFSTKKLNTVVKFIANKPAKEFIDDTVIIKIKRLLLQYNLSIKEIAFQVGFKDPANLYKYFKKHTTFTPDEFRKQITS</sequence>
<protein>
    <recommendedName>
        <fullName evidence="4">HTH araC/xylS-type domain-containing protein</fullName>
    </recommendedName>
</protein>
<gene>
    <name evidence="5" type="ORF">BTO14_12120</name>
</gene>
<accession>A0A2P6C789</accession>
<dbReference type="SUPFAM" id="SSF46689">
    <property type="entry name" value="Homeodomain-like"/>
    <property type="match status" value="1"/>
</dbReference>
<dbReference type="SMART" id="SM00342">
    <property type="entry name" value="HTH_ARAC"/>
    <property type="match status" value="1"/>
</dbReference>
<dbReference type="AlphaFoldDB" id="A0A2P6C789"/>
<evidence type="ECO:0000259" key="4">
    <source>
        <dbReference type="PROSITE" id="PS01124"/>
    </source>
</evidence>
<reference evidence="5 6" key="1">
    <citation type="submission" date="2016-12" db="EMBL/GenBank/DDBJ databases">
        <title>Trade-off between light-utilization and light-protection in marine flavobacteria.</title>
        <authorList>
            <person name="Kumagai Y."/>
            <person name="Yoshizawa S."/>
            <person name="Kogure K."/>
            <person name="Iwasaki W."/>
        </authorList>
    </citation>
    <scope>NUCLEOTIDE SEQUENCE [LARGE SCALE GENOMIC DNA]</scope>
    <source>
        <strain evidence="5 6">KCTC 12100</strain>
    </source>
</reference>